<dbReference type="Gene3D" id="3.30.450.40">
    <property type="match status" value="1"/>
</dbReference>
<dbReference type="EMBL" id="NAJQ01000313">
    <property type="protein sequence ID" value="TKA72345.1"/>
    <property type="molecule type" value="Genomic_DNA"/>
</dbReference>
<accession>A0A4U0XCR0</accession>
<keyword evidence="2" id="KW-1185">Reference proteome</keyword>
<dbReference type="PANTHER" id="PTHR42085:SF2">
    <property type="entry name" value="F-BOX DOMAIN-CONTAINING PROTEIN"/>
    <property type="match status" value="1"/>
</dbReference>
<sequence length="131" mass="15083">MAKRRAPDVEQFPGHIACDGDSKSEIVVPIMKAGKTEQPFRFLDLPRKLRDRIYNLALVHDPPIELAGLVPGQRHEDFWEEVDDNGQPWYAQRYQEQIALSAQLLRTGKQICQEATPIFYGQRFRFTDQAG</sequence>
<gene>
    <name evidence="1" type="ORF">B0A55_06765</name>
</gene>
<comment type="caution">
    <text evidence="1">The sequence shown here is derived from an EMBL/GenBank/DDBJ whole genome shotgun (WGS) entry which is preliminary data.</text>
</comment>
<name>A0A4U0XCR0_9PEZI</name>
<dbReference type="Proteomes" id="UP000309340">
    <property type="component" value="Unassembled WGS sequence"/>
</dbReference>
<evidence type="ECO:0000313" key="2">
    <source>
        <dbReference type="Proteomes" id="UP000309340"/>
    </source>
</evidence>
<dbReference type="PROSITE" id="PS01320">
    <property type="entry name" value="UPF0067"/>
    <property type="match status" value="1"/>
</dbReference>
<dbReference type="OrthoDB" id="5272396at2759"/>
<dbReference type="InterPro" id="IPR038883">
    <property type="entry name" value="AN11006-like"/>
</dbReference>
<dbReference type="PANTHER" id="PTHR42085">
    <property type="entry name" value="F-BOX DOMAIN-CONTAINING PROTEIN"/>
    <property type="match status" value="1"/>
</dbReference>
<dbReference type="AlphaFoldDB" id="A0A4U0XCR0"/>
<dbReference type="InterPro" id="IPR000614">
    <property type="entry name" value="FRMsr_CS"/>
</dbReference>
<dbReference type="SUPFAM" id="SSF55781">
    <property type="entry name" value="GAF domain-like"/>
    <property type="match status" value="1"/>
</dbReference>
<protein>
    <submittedName>
        <fullName evidence="1">Uncharacterized protein</fullName>
    </submittedName>
</protein>
<reference evidence="1 2" key="1">
    <citation type="submission" date="2017-03" db="EMBL/GenBank/DDBJ databases">
        <title>Genomes of endolithic fungi from Antarctica.</title>
        <authorList>
            <person name="Coleine C."/>
            <person name="Masonjones S."/>
            <person name="Stajich J.E."/>
        </authorList>
    </citation>
    <scope>NUCLEOTIDE SEQUENCE [LARGE SCALE GENOMIC DNA]</scope>
    <source>
        <strain evidence="1 2">CCFEE 5184</strain>
    </source>
</reference>
<proteinExistence type="predicted"/>
<evidence type="ECO:0000313" key="1">
    <source>
        <dbReference type="EMBL" id="TKA72345.1"/>
    </source>
</evidence>
<organism evidence="1 2">
    <name type="scientific">Friedmanniomyces simplex</name>
    <dbReference type="NCBI Taxonomy" id="329884"/>
    <lineage>
        <taxon>Eukaryota</taxon>
        <taxon>Fungi</taxon>
        <taxon>Dikarya</taxon>
        <taxon>Ascomycota</taxon>
        <taxon>Pezizomycotina</taxon>
        <taxon>Dothideomycetes</taxon>
        <taxon>Dothideomycetidae</taxon>
        <taxon>Mycosphaerellales</taxon>
        <taxon>Teratosphaeriaceae</taxon>
        <taxon>Friedmanniomyces</taxon>
    </lineage>
</organism>
<dbReference type="InterPro" id="IPR029016">
    <property type="entry name" value="GAF-like_dom_sf"/>
</dbReference>